<dbReference type="InterPro" id="IPR036869">
    <property type="entry name" value="J_dom_sf"/>
</dbReference>
<dbReference type="Proteomes" id="UP001165121">
    <property type="component" value="Unassembled WGS sequence"/>
</dbReference>
<feature type="compositionally biased region" description="Basic and acidic residues" evidence="1">
    <location>
        <begin position="126"/>
        <end position="136"/>
    </location>
</feature>
<dbReference type="PROSITE" id="PS00636">
    <property type="entry name" value="DNAJ_1"/>
    <property type="match status" value="1"/>
</dbReference>
<accession>A0A9W6XGY9</accession>
<reference evidence="3" key="1">
    <citation type="submission" date="2023-04" db="EMBL/GenBank/DDBJ databases">
        <title>Phytophthora fragariaefolia NBRC 109709.</title>
        <authorList>
            <person name="Ichikawa N."/>
            <person name="Sato H."/>
            <person name="Tonouchi N."/>
        </authorList>
    </citation>
    <scope>NUCLEOTIDE SEQUENCE</scope>
    <source>
        <strain evidence="3">NBRC 109709</strain>
    </source>
</reference>
<dbReference type="InterPro" id="IPR001623">
    <property type="entry name" value="DnaJ_domain"/>
</dbReference>
<gene>
    <name evidence="3" type="ORF">Pfra01_001095200</name>
</gene>
<comment type="caution">
    <text evidence="3">The sequence shown here is derived from an EMBL/GenBank/DDBJ whole genome shotgun (WGS) entry which is preliminary data.</text>
</comment>
<dbReference type="PROSITE" id="PS50076">
    <property type="entry name" value="DNAJ_2"/>
    <property type="match status" value="1"/>
</dbReference>
<feature type="compositionally biased region" description="Basic and acidic residues" evidence="1">
    <location>
        <begin position="232"/>
        <end position="254"/>
    </location>
</feature>
<evidence type="ECO:0000259" key="2">
    <source>
        <dbReference type="PROSITE" id="PS50076"/>
    </source>
</evidence>
<dbReference type="InterPro" id="IPR018253">
    <property type="entry name" value="DnaJ_domain_CS"/>
</dbReference>
<dbReference type="AlphaFoldDB" id="A0A9W6XGY9"/>
<dbReference type="SUPFAM" id="SSF46565">
    <property type="entry name" value="Chaperone J-domain"/>
    <property type="match status" value="1"/>
</dbReference>
<dbReference type="PANTHER" id="PTHR24074">
    <property type="entry name" value="CO-CHAPERONE PROTEIN DJLA"/>
    <property type="match status" value="1"/>
</dbReference>
<dbReference type="OrthoDB" id="10250354at2759"/>
<keyword evidence="4" id="KW-1185">Reference proteome</keyword>
<feature type="region of interest" description="Disordered" evidence="1">
    <location>
        <begin position="117"/>
        <end position="138"/>
    </location>
</feature>
<evidence type="ECO:0000313" key="3">
    <source>
        <dbReference type="EMBL" id="GMF38235.1"/>
    </source>
</evidence>
<dbReference type="CDD" id="cd06257">
    <property type="entry name" value="DnaJ"/>
    <property type="match status" value="1"/>
</dbReference>
<feature type="region of interest" description="Disordered" evidence="1">
    <location>
        <begin position="232"/>
        <end position="261"/>
    </location>
</feature>
<proteinExistence type="predicted"/>
<sequence>MAGCQGFAIDISHSLCVGYANAYAAHDETILEKYPTTRIIHPGASSLTGQFLVRFPGSHWPTPHSPTGMASIDYYRVLNVASSFVLHLTDVGTAAKSLHPDVTGNDETKAERFKHVSEAHSVLSDPQRRREYDASRPVESFRSYDTSGMTQHPYAATGGAPDLRARPLYGINEEVWLAHHYGPEAARRNGMPPRYYGMNVVEEKLEQQRERIRRRQRHFKLNRTSGYFLRREARLKRHEEEQAGADEKSERGKGNDGCVIS</sequence>
<evidence type="ECO:0000256" key="1">
    <source>
        <dbReference type="SAM" id="MobiDB-lite"/>
    </source>
</evidence>
<feature type="domain" description="J" evidence="2">
    <location>
        <begin position="73"/>
        <end position="136"/>
    </location>
</feature>
<name>A0A9W6XGY9_9STRA</name>
<dbReference type="SMART" id="SM00271">
    <property type="entry name" value="DnaJ"/>
    <property type="match status" value="1"/>
</dbReference>
<dbReference type="EMBL" id="BSXT01001078">
    <property type="protein sequence ID" value="GMF38235.1"/>
    <property type="molecule type" value="Genomic_DNA"/>
</dbReference>
<evidence type="ECO:0000313" key="4">
    <source>
        <dbReference type="Proteomes" id="UP001165121"/>
    </source>
</evidence>
<protein>
    <submittedName>
        <fullName evidence="3">Unnamed protein product</fullName>
    </submittedName>
</protein>
<dbReference type="InterPro" id="IPR050817">
    <property type="entry name" value="DjlA_DnaK_co-chaperone"/>
</dbReference>
<dbReference type="Pfam" id="PF00226">
    <property type="entry name" value="DnaJ"/>
    <property type="match status" value="1"/>
</dbReference>
<dbReference type="Gene3D" id="1.10.287.110">
    <property type="entry name" value="DnaJ domain"/>
    <property type="match status" value="1"/>
</dbReference>
<organism evidence="3 4">
    <name type="scientific">Phytophthora fragariaefolia</name>
    <dbReference type="NCBI Taxonomy" id="1490495"/>
    <lineage>
        <taxon>Eukaryota</taxon>
        <taxon>Sar</taxon>
        <taxon>Stramenopiles</taxon>
        <taxon>Oomycota</taxon>
        <taxon>Peronosporomycetes</taxon>
        <taxon>Peronosporales</taxon>
        <taxon>Peronosporaceae</taxon>
        <taxon>Phytophthora</taxon>
    </lineage>
</organism>